<dbReference type="PANTHER" id="PTHR13628">
    <property type="entry name" value="TRANSMEMBRANE PROTEIN 267"/>
    <property type="match status" value="1"/>
</dbReference>
<feature type="transmembrane region" description="Helical" evidence="8">
    <location>
        <begin position="333"/>
        <end position="350"/>
    </location>
</feature>
<dbReference type="InterPro" id="IPR000254">
    <property type="entry name" value="CBD"/>
</dbReference>
<feature type="domain" description="CBM1" evidence="9">
    <location>
        <begin position="244"/>
        <end position="280"/>
    </location>
</feature>
<evidence type="ECO:0000256" key="5">
    <source>
        <dbReference type="ARBA" id="ARBA00022989"/>
    </source>
</evidence>
<evidence type="ECO:0000256" key="6">
    <source>
        <dbReference type="ARBA" id="ARBA00023136"/>
    </source>
</evidence>
<dbReference type="Pfam" id="PF00734">
    <property type="entry name" value="CBM_1"/>
    <property type="match status" value="2"/>
</dbReference>
<dbReference type="SMART" id="SM00236">
    <property type="entry name" value="fCBD"/>
    <property type="match status" value="3"/>
</dbReference>
<proteinExistence type="predicted"/>
<feature type="domain" description="CBM1" evidence="9">
    <location>
        <begin position="188"/>
        <end position="238"/>
    </location>
</feature>
<feature type="compositionally biased region" description="Basic and acidic residues" evidence="7">
    <location>
        <begin position="522"/>
        <end position="534"/>
    </location>
</feature>
<evidence type="ECO:0000256" key="2">
    <source>
        <dbReference type="ARBA" id="ARBA00013977"/>
    </source>
</evidence>
<keyword evidence="11" id="KW-1185">Reference proteome</keyword>
<name>A0A9W6U8W8_9STRA</name>
<dbReference type="PANTHER" id="PTHR13628:SF1">
    <property type="entry name" value="TRANSMEMBRANE PROTEIN 267"/>
    <property type="match status" value="1"/>
</dbReference>
<dbReference type="AlphaFoldDB" id="A0A9W6U8W8"/>
<feature type="domain" description="CBM1" evidence="9">
    <location>
        <begin position="115"/>
        <end position="151"/>
    </location>
</feature>
<feature type="transmembrane region" description="Helical" evidence="8">
    <location>
        <begin position="50"/>
        <end position="70"/>
    </location>
</feature>
<dbReference type="GO" id="GO:0030248">
    <property type="term" value="F:cellulose binding"/>
    <property type="evidence" value="ECO:0007669"/>
    <property type="project" value="InterPro"/>
</dbReference>
<evidence type="ECO:0000256" key="8">
    <source>
        <dbReference type="SAM" id="Phobius"/>
    </source>
</evidence>
<dbReference type="InterPro" id="IPR035971">
    <property type="entry name" value="CBD_sf"/>
</dbReference>
<dbReference type="OrthoDB" id="10014558at2759"/>
<evidence type="ECO:0000259" key="9">
    <source>
        <dbReference type="PROSITE" id="PS51164"/>
    </source>
</evidence>
<dbReference type="SUPFAM" id="SSF57180">
    <property type="entry name" value="Cellulose-binding domain"/>
    <property type="match status" value="2"/>
</dbReference>
<accession>A0A9W6U8W8</accession>
<dbReference type="PROSITE" id="PS00562">
    <property type="entry name" value="CBM1_1"/>
    <property type="match status" value="2"/>
</dbReference>
<evidence type="ECO:0000256" key="3">
    <source>
        <dbReference type="ARBA" id="ARBA00022692"/>
    </source>
</evidence>
<evidence type="ECO:0000256" key="4">
    <source>
        <dbReference type="ARBA" id="ARBA00022729"/>
    </source>
</evidence>
<gene>
    <name evidence="10" type="ORF">Pfra01_000599800</name>
</gene>
<reference evidence="10" key="1">
    <citation type="submission" date="2023-04" db="EMBL/GenBank/DDBJ databases">
        <title>Phytophthora fragariaefolia NBRC 109709.</title>
        <authorList>
            <person name="Ichikawa N."/>
            <person name="Sato H."/>
            <person name="Tonouchi N."/>
        </authorList>
    </citation>
    <scope>NUCLEOTIDE SEQUENCE</scope>
    <source>
        <strain evidence="10">NBRC 109709</strain>
    </source>
</reference>
<dbReference type="GO" id="GO:0005975">
    <property type="term" value="P:carbohydrate metabolic process"/>
    <property type="evidence" value="ECO:0007669"/>
    <property type="project" value="InterPro"/>
</dbReference>
<feature type="transmembrane region" description="Helical" evidence="8">
    <location>
        <begin position="301"/>
        <end position="321"/>
    </location>
</feature>
<evidence type="ECO:0000313" key="11">
    <source>
        <dbReference type="Proteomes" id="UP001165121"/>
    </source>
</evidence>
<comment type="caution">
    <text evidence="10">The sequence shown here is derived from an EMBL/GenBank/DDBJ whole genome shotgun (WGS) entry which is preliminary data.</text>
</comment>
<keyword evidence="3 8" id="KW-0812">Transmembrane</keyword>
<keyword evidence="6 8" id="KW-0472">Membrane</keyword>
<feature type="compositionally biased region" description="Acidic residues" evidence="7">
    <location>
        <begin position="506"/>
        <end position="521"/>
    </location>
</feature>
<keyword evidence="4" id="KW-0732">Signal</keyword>
<feature type="region of interest" description="Disordered" evidence="7">
    <location>
        <begin position="505"/>
        <end position="541"/>
    </location>
</feature>
<sequence>MGSGQLGPCQLSLETNPDTCRCDRDDDTRLTSKLPKYYAVLQATPVATNIFSMVTFHAIAMFAAVAAVAMTDTDNANASFVRKLDNENDNSFDEDSFSSSGSSSFEGYLTGEPKDPVPKFGQCGGIGYEGNVECAQGCICVQASLWFAQCLPRGASTSASTKKRAHHSKLHVDDTELLLEDMASDEADVVPAWEQCGGKGFDFDFSRDDSLPDDETPMQPCEEDYTCNIVNEWYYQCQPLAKLTGIKLWEQCGGADYRGSTQCTIGSVCKYFNAWYSQCVPKEQAFSSTSRRYTCDTVRRAKVYQLIYFLLFIILFSEYLLDYKLLRHLVDSAAHGTVALCCWAIFLLQIEKHSESSDSTFSIVEILKKCFLNGAAASLLDVDHFVAAGALSLAGATHLNGRPFGHAVTFIVVVALLVNRSSKSAQARKRRYRVCFIVVAWFSHQLRDGMRHGLWFWPLGSTPPLNYFLYVAMEEGLPFAMAKWWSKAPALSDMEKLELALQKFDEESEEESGGEANSSDEEGSRLLIETDAKECPPSPTKVAIPRRMLSQIV</sequence>
<protein>
    <recommendedName>
        <fullName evidence="2">Transmembrane protein 267</fullName>
    </recommendedName>
</protein>
<dbReference type="Proteomes" id="UP001165121">
    <property type="component" value="Unassembled WGS sequence"/>
</dbReference>
<dbReference type="GO" id="GO:0005576">
    <property type="term" value="C:extracellular region"/>
    <property type="evidence" value="ECO:0007669"/>
    <property type="project" value="InterPro"/>
</dbReference>
<evidence type="ECO:0000256" key="7">
    <source>
        <dbReference type="SAM" id="MobiDB-lite"/>
    </source>
</evidence>
<dbReference type="InterPro" id="IPR026572">
    <property type="entry name" value="TMEM267"/>
</dbReference>
<dbReference type="PROSITE" id="PS51164">
    <property type="entry name" value="CBM1_2"/>
    <property type="match status" value="3"/>
</dbReference>
<organism evidence="10 11">
    <name type="scientific">Phytophthora fragariaefolia</name>
    <dbReference type="NCBI Taxonomy" id="1490495"/>
    <lineage>
        <taxon>Eukaryota</taxon>
        <taxon>Sar</taxon>
        <taxon>Stramenopiles</taxon>
        <taxon>Oomycota</taxon>
        <taxon>Peronosporomycetes</taxon>
        <taxon>Peronosporales</taxon>
        <taxon>Peronosporaceae</taxon>
        <taxon>Phytophthora</taxon>
    </lineage>
</organism>
<feature type="transmembrane region" description="Helical" evidence="8">
    <location>
        <begin position="371"/>
        <end position="391"/>
    </location>
</feature>
<evidence type="ECO:0000313" key="10">
    <source>
        <dbReference type="EMBL" id="GMF28706.1"/>
    </source>
</evidence>
<evidence type="ECO:0000256" key="1">
    <source>
        <dbReference type="ARBA" id="ARBA00004141"/>
    </source>
</evidence>
<keyword evidence="5 8" id="KW-1133">Transmembrane helix</keyword>
<comment type="subcellular location">
    <subcellularLocation>
        <location evidence="1">Membrane</location>
        <topology evidence="1">Multi-pass membrane protein</topology>
    </subcellularLocation>
</comment>
<dbReference type="GO" id="GO:0016020">
    <property type="term" value="C:membrane"/>
    <property type="evidence" value="ECO:0007669"/>
    <property type="project" value="UniProtKB-SubCell"/>
</dbReference>
<feature type="transmembrane region" description="Helical" evidence="8">
    <location>
        <begin position="403"/>
        <end position="419"/>
    </location>
</feature>
<dbReference type="EMBL" id="BSXT01000494">
    <property type="protein sequence ID" value="GMF28706.1"/>
    <property type="molecule type" value="Genomic_DNA"/>
</dbReference>